<dbReference type="EMBL" id="JACAZH010000002">
    <property type="protein sequence ID" value="KAF7374736.1"/>
    <property type="molecule type" value="Genomic_DNA"/>
</dbReference>
<organism evidence="1 2">
    <name type="scientific">Mycena sanguinolenta</name>
    <dbReference type="NCBI Taxonomy" id="230812"/>
    <lineage>
        <taxon>Eukaryota</taxon>
        <taxon>Fungi</taxon>
        <taxon>Dikarya</taxon>
        <taxon>Basidiomycota</taxon>
        <taxon>Agaricomycotina</taxon>
        <taxon>Agaricomycetes</taxon>
        <taxon>Agaricomycetidae</taxon>
        <taxon>Agaricales</taxon>
        <taxon>Marasmiineae</taxon>
        <taxon>Mycenaceae</taxon>
        <taxon>Mycena</taxon>
    </lineage>
</organism>
<protein>
    <submittedName>
        <fullName evidence="1">Uncharacterized protein</fullName>
    </submittedName>
</protein>
<name>A0A8H6ZED3_9AGAR</name>
<gene>
    <name evidence="1" type="ORF">MSAN_00359100</name>
</gene>
<dbReference type="OrthoDB" id="3269456at2759"/>
<comment type="caution">
    <text evidence="1">The sequence shown here is derived from an EMBL/GenBank/DDBJ whole genome shotgun (WGS) entry which is preliminary data.</text>
</comment>
<accession>A0A8H6ZED3</accession>
<sequence length="203" mass="22635">MDAYFPHADTAAAVKQWNQKLVACDGLPDKSEFSMHAADLDMQRVGTFMNPDGRGARIVFPGDRTPRKIVFTVARVLINKDLPLVNTATAKAVPPKLLRQRATVAGYQTALFRKSINNLEQVCYEMSRIFAMDELVPWSPVIPTEKYRSTLRSSCRYFTLRANIPEDLKVEFEPSCDPHGMLCSLQNDVGSGLLCTHGQLVSS</sequence>
<dbReference type="AlphaFoldDB" id="A0A8H6ZED3"/>
<dbReference type="Proteomes" id="UP000623467">
    <property type="component" value="Unassembled WGS sequence"/>
</dbReference>
<evidence type="ECO:0000313" key="2">
    <source>
        <dbReference type="Proteomes" id="UP000623467"/>
    </source>
</evidence>
<reference evidence="1" key="1">
    <citation type="submission" date="2020-05" db="EMBL/GenBank/DDBJ databases">
        <title>Mycena genomes resolve the evolution of fungal bioluminescence.</title>
        <authorList>
            <person name="Tsai I.J."/>
        </authorList>
    </citation>
    <scope>NUCLEOTIDE SEQUENCE</scope>
    <source>
        <strain evidence="1">160909Yilan</strain>
    </source>
</reference>
<proteinExistence type="predicted"/>
<keyword evidence="2" id="KW-1185">Reference proteome</keyword>
<evidence type="ECO:0000313" key="1">
    <source>
        <dbReference type="EMBL" id="KAF7374736.1"/>
    </source>
</evidence>